<evidence type="ECO:0000256" key="12">
    <source>
        <dbReference type="SAM" id="SignalP"/>
    </source>
</evidence>
<dbReference type="GO" id="GO:0042995">
    <property type="term" value="C:cell projection"/>
    <property type="evidence" value="ECO:0007669"/>
    <property type="project" value="UniProtKB-SubCell"/>
</dbReference>
<dbReference type="SUPFAM" id="SSF49503">
    <property type="entry name" value="Cupredoxins"/>
    <property type="match status" value="1"/>
</dbReference>
<dbReference type="SUPFAM" id="SSF81296">
    <property type="entry name" value="E set domains"/>
    <property type="match status" value="11"/>
</dbReference>
<dbReference type="Pfam" id="PF10162">
    <property type="entry name" value="G8"/>
    <property type="match status" value="2"/>
</dbReference>
<comment type="caution">
    <text evidence="14">The sequence shown here is derived from an EMBL/GenBank/DDBJ whole genome shotgun (WGS) entry which is preliminary data.</text>
</comment>
<keyword evidence="6 12" id="KW-0732">Signal</keyword>
<dbReference type="SMART" id="SM00429">
    <property type="entry name" value="IPT"/>
    <property type="match status" value="9"/>
</dbReference>
<dbReference type="GO" id="GO:0005886">
    <property type="term" value="C:plasma membrane"/>
    <property type="evidence" value="ECO:0007669"/>
    <property type="project" value="UniProtKB-SubCell"/>
</dbReference>
<feature type="region of interest" description="Disordered" evidence="11">
    <location>
        <begin position="3907"/>
        <end position="3930"/>
    </location>
</feature>
<feature type="domain" description="G8" evidence="13">
    <location>
        <begin position="2884"/>
        <end position="3027"/>
    </location>
</feature>
<evidence type="ECO:0000256" key="11">
    <source>
        <dbReference type="SAM" id="MobiDB-lite"/>
    </source>
</evidence>
<evidence type="ECO:0000256" key="6">
    <source>
        <dbReference type="ARBA" id="ARBA00022729"/>
    </source>
</evidence>
<dbReference type="CDD" id="cd00603">
    <property type="entry name" value="IPT_PCSR"/>
    <property type="match status" value="7"/>
</dbReference>
<dbReference type="Proteomes" id="UP001487740">
    <property type="component" value="Unassembled WGS sequence"/>
</dbReference>
<keyword evidence="5" id="KW-0812">Transmembrane</keyword>
<sequence length="4279" mass="460373">MKCVALVASVAALIVGAASEATVTGRSPYWLGDAGGVTLYIYGYDFSEDQFSRFDPSLGNRVSLYGYWVAPTIRSVTPSWSLPGQEVSFFGWMHTNRYYKVEYGDPLEDNPDAGTVITKVFLGGVGCDMTDENEELLGTLTSNDLTCLPQAKLIGPMNASVFVTNRGASKTDIYGMKVDRHDKLFQYHTYPGVSSVSPASGSTEGGTLITIDGVGFDPYMQQTKVEVGGVECAVQEINDVQIQCLTPAQDETSAGPGERGLLVELYEGEYFEAEFWTEESWTALSPSHAGYKSFVPEETMLLFPVEITQDTVGIVTGYFHAPHNGLYAFAAATEDHNMILLASDGNPDNKVRVNHWEEVTLMQDIPTYIEVRLRAKATFEFKLIVKDLNSKFVRSQTTQANNERHRVRFDIKEAFEKQKIVIERAEGDTAPVTGTLFMNGISSAPVDVSDSAMVREQLLDMTEQKCEVDLSALDSRHHHGFEDDTKPPGILGGFVVDKMPYCGSLSWTYTCLDFTEVMENSWAGSEHNDGDKLLVKNIVLPKPLGPTDEVYIDEVVFLSAATTVTQTRPSALKMQGILVDDVVVEDEVENGYSLKFLTTNCMAGMPLLAAFDGEADNSLIDTLATAQSYDFPIGTTTVKINRETAATSPLAGTWDITIQGQTISDIAADVHPSTLESYLESALGTEFSVTPGGTCRNYYYKIEWLQDPGKKDLVVVDSSSLVFDGSEVDTIVTLDQEGKVWHNPLAADFVTTHRASPHVTVEVNGYFAACLGDCGFTYDDTTTPTLTSVSGTPGEGMQHILTLSGTGFSSSTLGDYSVSVGPWSCSPTAVSTTELTCTVDLWGGMHPVTLSMQPAGMALTPSPVTYEVPVTVTALSITEGGTGGQYPILVTGTGFPDSAGWNAGSATVTMDGNECEVTSGDPTEVTCIVPAGEGVVDVVVDVGGTSGSLPSSFTYDASLSPTITTLSLSVFSLFGQEELIITGMNFGSSGSVNIGSELCDVTEWDDTSVTCLTPSLSAASYTLTLFADGVGAATSEVLYEMQVTSSSATRGSVKGGTLVKLGGTGFGSDCSRLKVKLGDLYECEVLQCSNEALTCITRPTTTNHKIVNVAGNSEDSVVWSPKVLNVMEGDTVTWQWSKLSDNSQLQYGVCEVPSPVDGCEDADGSGFYSGAQTLAGSFSVTFPQQGSHYYAGPVMAGGLVMRGQINVVRPPHQALRVAVMLGDQEATYQVDGSEVVTVSGCDPILETPLDGCDLPDLTIPDDGNLYFQFHTCYTPVVTALAPSTTHTVEGLSALEVVGGDSLTISGSGFGDLACQVEVSVGDASCSVTSASDTSVTCDLDDLENLRSGAYLPVTVKAINRGVAMTNIADFKNEGRVVVVPEVTSLTPTEGSLGGGTLLTISGSGLQGLAASPVVLLGGQACVLQDVFSTTVTCLTPPSDSTTTVTLALIVAGVPAKMDTLTFTYSEALTPVVSSMAVEGEVVTLSGQNFGTDNSKVTVTLVRQTDSRSDQETQAQEDLRMEETMEDLIDDDIDFFLDDELEHLAQGYLSQTEAHDAVRGEKSWRRLRRRAQLTLVDVLEVPEGFWGTFTGTGAATFHETLQLGAWRMAGTAPLPRTKDHSPREAHTYQRQSDLPTTYSCTITSLSPTEATCTVDSLPAGSYSPEVAVAGAGDALASGVTSDAVPVVSSIMPESGSTNGGAVLVVAGSGFIPGSTTVTVGGADCTVLMEEANQISCRLPPGTEGTAAVVISVAGSDDVTAATAFTYSVALTPTLDNVTPSADVTSGATLTLTGTGFTLSVGDPEVIIGGESCALNSPASATSLQCTAPALGGGSHEVVVRDTTYGDSNTLTISFTFSITSVTPSSGSFGGAEVALAGQGFDPAGGSTVTFCDLPCDYVSSDGTTTVTCVAPAQPISDSAVACDVVVSNPDGSSASLAGGFTYQPTLTPSLTSVTPQRGGTAGGTTLTLTGTGFGSSGNTVSIGGSECVVTSEGSDSITCVTEAHQGPGQFSVEITVPGKGLAATDENGIFFYIDLWSSPFTWDNKPPPSEGQLAVVTEGQTLLLDQSTPVLKMLLIQGGHVVFDVEAVEELVLRAEYVLIVEGGSLSIGSEEEGFPGEAVIELYGNTHSVELPMYGAKVLAVRDGTLDLHGRHVPITWTHLAQTAAAGDTTLTLALPVTWRQGDQIVIATTEKRFSLNENEVRTIASVSEDGLEVTLTEALEHTHISLTQTLGGRTVETRAEVGLLTRNVKIRGNINSDFTEVIQGCGELWTPDQFDTQSCFNGRFGDEIGSDQFGATVMLFGKYPDQDLVKGHIEYVEVTEAGQAFQLGRYPLHFHMVGDVTGSYIRGCAVHRTYNRAVTIHGANNLLVERNVAYDNMGHAIFTEDGVEQNNVVQYNLAVYTRTSSSLLNVDVTPSSFWVVNPNNVFRHNAAAGSTHFGYWYRLERHPSGPSATNSYCQNNEQMGQFYNNTAHSMGRYGLWVFSMNGYFPKSGNCKGRDEVARWEGFTAWHCDRGAEVVFGGALQFHDFVMLDNEHAGIEMVKVDGGFGEDDGPGVFNSLVVGHSALSSGSCGNGASGIIAPKQYLFSISDVTFVNFDTGTCSALSGCSQCKVFQGGFQVQTKGLTFDNSPNKLKFLWEHETIWIDADGSLTGTVEANVVPNMGILPPSSCTEDSAFAVNSQFPGVVCTGLKFARFNIKGPDTEPTSLQARDLIVTNEHGSTAVPYQVKRLTTEGWMGIVYTGATYDWSFDYSEQITNISYVAETRHLAAGDHYFVRHTFMQTPDGFGTTNDERESLDALPDPATNVHGDFYWDTDTRELTYLVSHTVESARHQRTVFDDRVSGEKRKISFRVYRCLYEGCIPPTPPPVPTGRPGTTFRWSDVETWKEVPVGSGGHPTEEEYNLPVDGDEIIIPKGMWLIVDTITPKLARVYVYGTIEFDDTMDHDFEATIIYIQGGSVVAGFSSEAPFTHNLNIRLRGSLDPTDPDNEDMPMPPGIPNVGWKAMGVFGYLRLHGQVSGSSWIKLGATAESGSSTVTLAEAPDASWLNKQVVVTATGKEATESEVRVVTDISGSTLTLDSPLNFQHLGDTHTLSDSSSITLAGEVGLLTRNIVVEGNTYEGFEDDSFGGRILVSKMTQDGTDYVGTAQFDGVEFRNMGQEGFTDLDDPRYSLAFVGLDAIEEDSSYVKRSSFNLNYNVALGLIGTSNMMVEDNVIYFALDSGIRDETGSNTYTSNLITTVLFLGTYGDREETENLNVYGAFQLDNAPNTVLTGNVIAGAEQAGYKTFGEPCEDATQWADNEVHSAVFGIMSWRKGSIGPVTDCRRLNNFYAWRVSSTAYYVQYYASSLVTNVLSVDNLLGVNQLIYKPGALTHEYHAKTATITNSKFVSSSPSHSCTFQESQTEIMSFYGNRLWNSGVDGGNTALVFGTFMSGNNMAPKHAFFPTDTYPALYGSTHIQDVTFHNFGDTSCGRDIALMANPASDDAIHPIFVSGLTFHDTPEDNYLFIPRPNVEKVNPSDCVDMDCDGHRKVVCTDEDGSLLGGSGGTVISQAEWEWDGDERRGIGDYRIPVPLRQNTDGTEIEAAEKFPNKGIVRDNSCSIVSSWQAWKCTSLSHRMMIIESMDTDTEVRRLSPIAVIANPGISGYVDLLNGPMDRGWCFGYTCQERISTFYAVLASQEVYEIGMTSTPPQMLRLHLLHASSSEAVVLRIFFPKPQRYDIYVDDVFVPPTNLDTSASGYQLIPEDPSSPEEFFPTLDDAVGTNYFQRNAKLVHVVLRSGHVVDIKTTPMITLSSGLVVNDDEFFEQNLVSNLADLFGVSEENIRLTNIVREDSRRRLGRQEDGTVLVEATGEVASAPTSSLSGEGEEGVTGGEVISYEKLMQDLEAAVNKFQDGSCSYCASLKVNDPIEPPPKEAPPKATQEEGSITDPDEYAQPSEVQLVQGVSPTVVQNVIFGMQPVVTVLDEEGEIVNDLGHISDPWMVTVQLCGGPEGAELKGTHTVPYQDGAATFTDLSVSKPGDGYSLSFTVTHPSDAPALSVSMGKTFSAEAMTPAYNYSTPRVSDARRVYCFLCAICLFESQTIVGEVLAKSLDGEYQLIKRLYWADGALSELSFDDVIVEETSVRYELLAKVAVVPSGWYLEYATPMLVVYPNHLEEQEDSIVKEVSVDINRWRNQDGVEVQIEDEVLTVMMNSVDLMAQGVRWGRPTVEFAGKRKRGKKIKGKATFTVTGPEAEVDKALLQTCQMLRRPVGIFVTYKCRQWRYTMKKLYVEGKFMQCKG</sequence>
<dbReference type="Gene3D" id="2.60.40.10">
    <property type="entry name" value="Immunoglobulins"/>
    <property type="match status" value="10"/>
</dbReference>
<dbReference type="CDD" id="cd00102">
    <property type="entry name" value="IPT"/>
    <property type="match status" value="2"/>
</dbReference>
<accession>A0AAW0U6G0</accession>
<dbReference type="PANTHER" id="PTHR46769">
    <property type="entry name" value="POLYCYSTIC KIDNEY AND HEPATIC DISEASE 1 (AUTOSOMAL RECESSIVE)-LIKE 1"/>
    <property type="match status" value="1"/>
</dbReference>
<feature type="chain" id="PRO_5043665221" description="G8 domain-containing protein" evidence="12">
    <location>
        <begin position="20"/>
        <end position="4279"/>
    </location>
</feature>
<evidence type="ECO:0000256" key="5">
    <source>
        <dbReference type="ARBA" id="ARBA00022692"/>
    </source>
</evidence>
<dbReference type="InterPro" id="IPR052387">
    <property type="entry name" value="Fibrocystin"/>
</dbReference>
<dbReference type="SMART" id="SM01225">
    <property type="entry name" value="G8"/>
    <property type="match status" value="2"/>
</dbReference>
<dbReference type="Gene3D" id="2.60.40.420">
    <property type="entry name" value="Cupredoxins - blue copper proteins"/>
    <property type="match status" value="1"/>
</dbReference>
<dbReference type="InterPro" id="IPR012334">
    <property type="entry name" value="Pectin_lyas_fold"/>
</dbReference>
<evidence type="ECO:0000256" key="7">
    <source>
        <dbReference type="ARBA" id="ARBA00022989"/>
    </source>
</evidence>
<dbReference type="InterPro" id="IPR055401">
    <property type="entry name" value="CEMIP_beta-hel_dom"/>
</dbReference>
<evidence type="ECO:0000256" key="10">
    <source>
        <dbReference type="ARBA" id="ARBA00023273"/>
    </source>
</evidence>
<dbReference type="Gene3D" id="2.160.20.10">
    <property type="entry name" value="Single-stranded right-handed beta-helix, Pectin lyase-like"/>
    <property type="match status" value="2"/>
</dbReference>
<evidence type="ECO:0000256" key="3">
    <source>
        <dbReference type="ARBA" id="ARBA00004316"/>
    </source>
</evidence>
<evidence type="ECO:0000256" key="8">
    <source>
        <dbReference type="ARBA" id="ARBA00023136"/>
    </source>
</evidence>
<organism evidence="14 15">
    <name type="scientific">Scylla paramamosain</name>
    <name type="common">Mud crab</name>
    <dbReference type="NCBI Taxonomy" id="85552"/>
    <lineage>
        <taxon>Eukaryota</taxon>
        <taxon>Metazoa</taxon>
        <taxon>Ecdysozoa</taxon>
        <taxon>Arthropoda</taxon>
        <taxon>Crustacea</taxon>
        <taxon>Multicrustacea</taxon>
        <taxon>Malacostraca</taxon>
        <taxon>Eumalacostraca</taxon>
        <taxon>Eucarida</taxon>
        <taxon>Decapoda</taxon>
        <taxon>Pleocyemata</taxon>
        <taxon>Brachyura</taxon>
        <taxon>Eubrachyura</taxon>
        <taxon>Portunoidea</taxon>
        <taxon>Portunidae</taxon>
        <taxon>Portuninae</taxon>
        <taxon>Scylla</taxon>
    </lineage>
</organism>
<dbReference type="InterPro" id="IPR011050">
    <property type="entry name" value="Pectin_lyase_fold/virulence"/>
</dbReference>
<dbReference type="InterPro" id="IPR008972">
    <property type="entry name" value="Cupredoxin"/>
</dbReference>
<dbReference type="InterPro" id="IPR006626">
    <property type="entry name" value="PbH1"/>
</dbReference>
<dbReference type="InterPro" id="IPR002909">
    <property type="entry name" value="IPT_dom"/>
</dbReference>
<dbReference type="Pfam" id="PF24606">
    <property type="entry name" value="CEMIP_beta-hel"/>
    <property type="match status" value="2"/>
</dbReference>
<gene>
    <name evidence="14" type="ORF">O3P69_005635</name>
</gene>
<protein>
    <recommendedName>
        <fullName evidence="13">G8 domain-containing protein</fullName>
    </recommendedName>
</protein>
<dbReference type="SUPFAM" id="SSF51126">
    <property type="entry name" value="Pectin lyase-like"/>
    <property type="match status" value="1"/>
</dbReference>
<keyword evidence="15" id="KW-1185">Reference proteome</keyword>
<proteinExistence type="predicted"/>
<evidence type="ECO:0000313" key="15">
    <source>
        <dbReference type="Proteomes" id="UP001487740"/>
    </source>
</evidence>
<dbReference type="PROSITE" id="PS51484">
    <property type="entry name" value="G8"/>
    <property type="match status" value="2"/>
</dbReference>
<evidence type="ECO:0000256" key="1">
    <source>
        <dbReference type="ARBA" id="ARBA00004167"/>
    </source>
</evidence>
<evidence type="ECO:0000256" key="9">
    <source>
        <dbReference type="ARBA" id="ARBA00023180"/>
    </source>
</evidence>
<dbReference type="InterPro" id="IPR013783">
    <property type="entry name" value="Ig-like_fold"/>
</dbReference>
<dbReference type="FunFam" id="2.60.40.10:FF:000616">
    <property type="entry name" value="PKHD1 like 1"/>
    <property type="match status" value="1"/>
</dbReference>
<keyword evidence="10" id="KW-0966">Cell projection</keyword>
<reference evidence="14 15" key="1">
    <citation type="submission" date="2023-03" db="EMBL/GenBank/DDBJ databases">
        <title>High-quality genome of Scylla paramamosain provides insights in environmental adaptation.</title>
        <authorList>
            <person name="Zhang L."/>
        </authorList>
    </citation>
    <scope>NUCLEOTIDE SEQUENCE [LARGE SCALE GENOMIC DNA]</scope>
    <source>
        <strain evidence="14">LZ_2023a</strain>
        <tissue evidence="14">Muscle</tissue>
    </source>
</reference>
<feature type="domain" description="G8" evidence="13">
    <location>
        <begin position="2039"/>
        <end position="2162"/>
    </location>
</feature>
<keyword evidence="7" id="KW-1133">Transmembrane helix</keyword>
<keyword evidence="8" id="KW-0472">Membrane</keyword>
<evidence type="ECO:0000256" key="2">
    <source>
        <dbReference type="ARBA" id="ARBA00004236"/>
    </source>
</evidence>
<dbReference type="Pfam" id="PF01833">
    <property type="entry name" value="TIG"/>
    <property type="match status" value="11"/>
</dbReference>
<dbReference type="EMBL" id="JARAKH010000017">
    <property type="protein sequence ID" value="KAK8395652.1"/>
    <property type="molecule type" value="Genomic_DNA"/>
</dbReference>
<evidence type="ECO:0000259" key="13">
    <source>
        <dbReference type="PROSITE" id="PS51484"/>
    </source>
</evidence>
<dbReference type="InterPro" id="IPR014756">
    <property type="entry name" value="Ig_E-set"/>
</dbReference>
<dbReference type="SMART" id="SM00710">
    <property type="entry name" value="PbH1"/>
    <property type="match status" value="6"/>
</dbReference>
<comment type="subcellular location">
    <subcellularLocation>
        <location evidence="2">Cell membrane</location>
    </subcellularLocation>
    <subcellularLocation>
        <location evidence="3">Cell projection</location>
    </subcellularLocation>
    <subcellularLocation>
        <location evidence="1">Membrane</location>
        <topology evidence="1">Single-pass membrane protein</topology>
    </subcellularLocation>
</comment>
<evidence type="ECO:0000313" key="14">
    <source>
        <dbReference type="EMBL" id="KAK8395652.1"/>
    </source>
</evidence>
<keyword evidence="9" id="KW-0325">Glycoprotein</keyword>
<name>A0AAW0U6G0_SCYPA</name>
<dbReference type="InterPro" id="IPR019316">
    <property type="entry name" value="G8_domain"/>
</dbReference>
<evidence type="ECO:0000256" key="4">
    <source>
        <dbReference type="ARBA" id="ARBA00022475"/>
    </source>
</evidence>
<keyword evidence="4" id="KW-1003">Cell membrane</keyword>
<feature type="signal peptide" evidence="12">
    <location>
        <begin position="1"/>
        <end position="19"/>
    </location>
</feature>
<dbReference type="PANTHER" id="PTHR46769:SF2">
    <property type="entry name" value="FIBROCYSTIN-L ISOFORM 2 PRECURSOR-RELATED"/>
    <property type="match status" value="1"/>
</dbReference>